<comment type="caution">
    <text evidence="2">The sequence shown here is derived from an EMBL/GenBank/DDBJ whole genome shotgun (WGS) entry which is preliminary data.</text>
</comment>
<proteinExistence type="predicted"/>
<protein>
    <submittedName>
        <fullName evidence="2">Uncharacterized protein</fullName>
    </submittedName>
</protein>
<dbReference type="EMBL" id="BMAW01095873">
    <property type="protein sequence ID" value="GFS72348.1"/>
    <property type="molecule type" value="Genomic_DNA"/>
</dbReference>
<feature type="transmembrane region" description="Helical" evidence="1">
    <location>
        <begin position="77"/>
        <end position="95"/>
    </location>
</feature>
<evidence type="ECO:0000313" key="2">
    <source>
        <dbReference type="EMBL" id="GFS72348.1"/>
    </source>
</evidence>
<organism evidence="2 3">
    <name type="scientific">Nephila pilipes</name>
    <name type="common">Giant wood spider</name>
    <name type="synonym">Nephila maculata</name>
    <dbReference type="NCBI Taxonomy" id="299642"/>
    <lineage>
        <taxon>Eukaryota</taxon>
        <taxon>Metazoa</taxon>
        <taxon>Ecdysozoa</taxon>
        <taxon>Arthropoda</taxon>
        <taxon>Chelicerata</taxon>
        <taxon>Arachnida</taxon>
        <taxon>Araneae</taxon>
        <taxon>Araneomorphae</taxon>
        <taxon>Entelegynae</taxon>
        <taxon>Araneoidea</taxon>
        <taxon>Nephilidae</taxon>
        <taxon>Nephila</taxon>
    </lineage>
</organism>
<keyword evidence="1" id="KW-1133">Transmembrane helix</keyword>
<feature type="non-terminal residue" evidence="2">
    <location>
        <position position="1"/>
    </location>
</feature>
<keyword evidence="1" id="KW-0812">Transmembrane</keyword>
<accession>A0A8X6T0H0</accession>
<gene>
    <name evidence="2" type="ORF">NPIL_481221</name>
</gene>
<dbReference type="Proteomes" id="UP000887013">
    <property type="component" value="Unassembled WGS sequence"/>
</dbReference>
<name>A0A8X6T0H0_NEPPI</name>
<reference evidence="2" key="1">
    <citation type="submission" date="2020-08" db="EMBL/GenBank/DDBJ databases">
        <title>Multicomponent nature underlies the extraordinary mechanical properties of spider dragline silk.</title>
        <authorList>
            <person name="Kono N."/>
            <person name="Nakamura H."/>
            <person name="Mori M."/>
            <person name="Yoshida Y."/>
            <person name="Ohtoshi R."/>
            <person name="Malay A.D."/>
            <person name="Moran D.A.P."/>
            <person name="Tomita M."/>
            <person name="Numata K."/>
            <person name="Arakawa K."/>
        </authorList>
    </citation>
    <scope>NUCLEOTIDE SEQUENCE</scope>
</reference>
<evidence type="ECO:0000256" key="1">
    <source>
        <dbReference type="SAM" id="Phobius"/>
    </source>
</evidence>
<dbReference type="AlphaFoldDB" id="A0A8X6T0H0"/>
<sequence length="189" mass="20808">VDDGGLVGYVVALRGLAVVSPIDCLARVEDSALDPVFAMLFSLTNGFLVCATVVDRIGPCRFLVCVWLGAGNLPTFGYRHVVALIGFLSCFLINIQRMSLGVSIVAMVNQTKTNHFADYNSTIKVCPMRSKSHSTSLGGLQPRIEVISIRELAEQWVMKLSVVVHERLEFYWSSNKLVHHCLLRLGDGK</sequence>
<keyword evidence="3" id="KW-1185">Reference proteome</keyword>
<evidence type="ECO:0000313" key="3">
    <source>
        <dbReference type="Proteomes" id="UP000887013"/>
    </source>
</evidence>
<keyword evidence="1" id="KW-0472">Membrane</keyword>